<dbReference type="PANTHER" id="PTHR12687">
    <property type="entry name" value="NUCLEOLAR COMPLEX 2 AND RAD4-RELATED"/>
    <property type="match status" value="1"/>
</dbReference>
<evidence type="ECO:0000313" key="6">
    <source>
        <dbReference type="Proteomes" id="UP000800092"/>
    </source>
</evidence>
<evidence type="ECO:0000256" key="2">
    <source>
        <dbReference type="ARBA" id="ARBA00005907"/>
    </source>
</evidence>
<evidence type="ECO:0000256" key="4">
    <source>
        <dbReference type="SAM" id="MobiDB-lite"/>
    </source>
</evidence>
<dbReference type="GO" id="GO:0005654">
    <property type="term" value="C:nucleoplasm"/>
    <property type="evidence" value="ECO:0007669"/>
    <property type="project" value="TreeGrafter"/>
</dbReference>
<sequence length="789" mass="88915">MPKSKRTKKFEKKHLSGTIQRRKEFAKVKQNHQLKAKRQARRDEEGRSSKNNDNGSSNTGAPSTADKLGEMSVDDFFSGGFDISAEAKTDGKKTVAPVIGKRKRTLGTPKDQNGVQESDNPTSDEEPEAPTEDHKQQLEELAKKDPEFYEYLKANDAELLDFEGEEGILGIDELAGSEDEAMEEAQVLRGKKGGGTPNNELTISLVRKWQMAMNEKNSLRSAKELVLAFRAAAHSNGETTSKHKYNLSNPEVYHEVIMSALTGIPEVIKHHIPLKEVKGGKIRLDTSSKSFRSLTPLLKSHAISVTHLLESLSDEGTIRQTLSSILSLLPYLISFKKLLRNLTKTVVEIWSAASNKEASRIAAFLVMRRLVVIGDAGIKENVLRITYQGLVKGSRNTTVHTIQGVNLMKNSAAELWILDPTIGYTTGYSFIRQLGIHLRSSITKNSNEAYKMIYNWQYVHSLDFWSRVISLSCDSLQEATVGKESPLRPLIYPLVQVTHGAMRLIPTSTYFPLRFHLIRSLLRISSTTTTYIPLAPALYEVLTSAELRKRPQKSTLKPLDFSLAIKAAKPYLRTRVYQDGVAEQLAELLTEFFVLYAKNIAFPELALPVTVMLKRWLKEMGSSGGGGRDARPQPPNPRLNAQLALVVQKLESNARWVEDRRAKVEYAPDNRAGVEAFLKEVEWEKTPLGAFVVGQRKGREEKRRLIEEGREEKRRLIEEGREEKRRLIEEGRKEEEKKRIEEREEGRMGDLEDDDEEDEEDGEMEIEEGVEGEADVGMDEDEDENGISE</sequence>
<protein>
    <submittedName>
        <fullName evidence="5">Nucleolar complex protein 2</fullName>
    </submittedName>
</protein>
<evidence type="ECO:0000256" key="1">
    <source>
        <dbReference type="ARBA" id="ARBA00004123"/>
    </source>
</evidence>
<dbReference type="GO" id="GO:0030691">
    <property type="term" value="C:Noc2p-Noc3p complex"/>
    <property type="evidence" value="ECO:0007669"/>
    <property type="project" value="TreeGrafter"/>
</dbReference>
<accession>A0A6A6H8F9</accession>
<dbReference type="AlphaFoldDB" id="A0A6A6H8F9"/>
<dbReference type="GO" id="GO:0042273">
    <property type="term" value="P:ribosomal large subunit biogenesis"/>
    <property type="evidence" value="ECO:0007669"/>
    <property type="project" value="TreeGrafter"/>
</dbReference>
<dbReference type="Proteomes" id="UP000800092">
    <property type="component" value="Unassembled WGS sequence"/>
</dbReference>
<feature type="region of interest" description="Disordered" evidence="4">
    <location>
        <begin position="724"/>
        <end position="789"/>
    </location>
</feature>
<dbReference type="GO" id="GO:0005730">
    <property type="term" value="C:nucleolus"/>
    <property type="evidence" value="ECO:0007669"/>
    <property type="project" value="TreeGrafter"/>
</dbReference>
<comment type="similarity">
    <text evidence="2">Belongs to the NOC2 family.</text>
</comment>
<dbReference type="OrthoDB" id="10266662at2759"/>
<feature type="compositionally biased region" description="Basic and acidic residues" evidence="4">
    <location>
        <begin position="724"/>
        <end position="750"/>
    </location>
</feature>
<dbReference type="EMBL" id="ML991801">
    <property type="protein sequence ID" value="KAF2234091.1"/>
    <property type="molecule type" value="Genomic_DNA"/>
</dbReference>
<dbReference type="PANTHER" id="PTHR12687:SF4">
    <property type="entry name" value="NUCLEOLAR COMPLEX PROTEIN 2 HOMOLOG"/>
    <property type="match status" value="1"/>
</dbReference>
<evidence type="ECO:0000256" key="3">
    <source>
        <dbReference type="ARBA" id="ARBA00023242"/>
    </source>
</evidence>
<feature type="compositionally biased region" description="Basic residues" evidence="4">
    <location>
        <begin position="29"/>
        <end position="40"/>
    </location>
</feature>
<evidence type="ECO:0000313" key="5">
    <source>
        <dbReference type="EMBL" id="KAF2234091.1"/>
    </source>
</evidence>
<gene>
    <name evidence="5" type="ORF">EV356DRAFT_577002</name>
</gene>
<feature type="compositionally biased region" description="Basic residues" evidence="4">
    <location>
        <begin position="1"/>
        <end position="12"/>
    </location>
</feature>
<feature type="region of interest" description="Disordered" evidence="4">
    <location>
        <begin position="1"/>
        <end position="137"/>
    </location>
</feature>
<keyword evidence="3" id="KW-0539">Nucleus</keyword>
<feature type="compositionally biased region" description="Polar residues" evidence="4">
    <location>
        <begin position="110"/>
        <end position="121"/>
    </location>
</feature>
<reference evidence="5" key="1">
    <citation type="journal article" date="2020" name="Stud. Mycol.">
        <title>101 Dothideomycetes genomes: a test case for predicting lifestyles and emergence of pathogens.</title>
        <authorList>
            <person name="Haridas S."/>
            <person name="Albert R."/>
            <person name="Binder M."/>
            <person name="Bloem J."/>
            <person name="Labutti K."/>
            <person name="Salamov A."/>
            <person name="Andreopoulos B."/>
            <person name="Baker S."/>
            <person name="Barry K."/>
            <person name="Bills G."/>
            <person name="Bluhm B."/>
            <person name="Cannon C."/>
            <person name="Castanera R."/>
            <person name="Culley D."/>
            <person name="Daum C."/>
            <person name="Ezra D."/>
            <person name="Gonzalez J."/>
            <person name="Henrissat B."/>
            <person name="Kuo A."/>
            <person name="Liang C."/>
            <person name="Lipzen A."/>
            <person name="Lutzoni F."/>
            <person name="Magnuson J."/>
            <person name="Mondo S."/>
            <person name="Nolan M."/>
            <person name="Ohm R."/>
            <person name="Pangilinan J."/>
            <person name="Park H.-J."/>
            <person name="Ramirez L."/>
            <person name="Alfaro M."/>
            <person name="Sun H."/>
            <person name="Tritt A."/>
            <person name="Yoshinaga Y."/>
            <person name="Zwiers L.-H."/>
            <person name="Turgeon B."/>
            <person name="Goodwin S."/>
            <person name="Spatafora J."/>
            <person name="Crous P."/>
            <person name="Grigoriev I."/>
        </authorList>
    </citation>
    <scope>NUCLEOTIDE SEQUENCE</scope>
    <source>
        <strain evidence="5">Tuck. ex Michener</strain>
    </source>
</reference>
<dbReference type="Pfam" id="PF03715">
    <property type="entry name" value="Noc2"/>
    <property type="match status" value="1"/>
</dbReference>
<feature type="compositionally biased region" description="Acidic residues" evidence="4">
    <location>
        <begin position="751"/>
        <end position="789"/>
    </location>
</feature>
<proteinExistence type="inferred from homology"/>
<organism evidence="5 6">
    <name type="scientific">Viridothelium virens</name>
    <name type="common">Speckled blister lichen</name>
    <name type="synonym">Trypethelium virens</name>
    <dbReference type="NCBI Taxonomy" id="1048519"/>
    <lineage>
        <taxon>Eukaryota</taxon>
        <taxon>Fungi</taxon>
        <taxon>Dikarya</taxon>
        <taxon>Ascomycota</taxon>
        <taxon>Pezizomycotina</taxon>
        <taxon>Dothideomycetes</taxon>
        <taxon>Dothideomycetes incertae sedis</taxon>
        <taxon>Trypetheliales</taxon>
        <taxon>Trypetheliaceae</taxon>
        <taxon>Viridothelium</taxon>
    </lineage>
</organism>
<keyword evidence="6" id="KW-1185">Reference proteome</keyword>
<name>A0A6A6H8F9_VIRVR</name>
<dbReference type="GO" id="GO:0030690">
    <property type="term" value="C:Noc1p-Noc2p complex"/>
    <property type="evidence" value="ECO:0007669"/>
    <property type="project" value="TreeGrafter"/>
</dbReference>
<feature type="compositionally biased region" description="Polar residues" evidence="4">
    <location>
        <begin position="51"/>
        <end position="62"/>
    </location>
</feature>
<feature type="compositionally biased region" description="Basic and acidic residues" evidence="4">
    <location>
        <begin position="41"/>
        <end position="50"/>
    </location>
</feature>
<comment type="subcellular location">
    <subcellularLocation>
        <location evidence="1">Nucleus</location>
    </subcellularLocation>
</comment>
<dbReference type="InterPro" id="IPR005343">
    <property type="entry name" value="Noc2"/>
</dbReference>